<keyword evidence="2" id="KW-1185">Reference proteome</keyword>
<reference evidence="1" key="1">
    <citation type="submission" date="2023-07" db="EMBL/GenBank/DDBJ databases">
        <authorList>
            <consortium name="AG Swart"/>
            <person name="Singh M."/>
            <person name="Singh A."/>
            <person name="Seah K."/>
            <person name="Emmerich C."/>
        </authorList>
    </citation>
    <scope>NUCLEOTIDE SEQUENCE</scope>
    <source>
        <strain evidence="1">DP1</strain>
    </source>
</reference>
<dbReference type="PANTHER" id="PTHR13559">
    <property type="entry name" value="INTRACELLULAR TRAFFIC PROTEIN-RELATED"/>
    <property type="match status" value="1"/>
</dbReference>
<comment type="caution">
    <text evidence="1">The sequence shown here is derived from an EMBL/GenBank/DDBJ whole genome shotgun (WGS) entry which is preliminary data.</text>
</comment>
<protein>
    <submittedName>
        <fullName evidence="1">Uncharacterized protein</fullName>
    </submittedName>
</protein>
<dbReference type="EMBL" id="CAMPGE010009493">
    <property type="protein sequence ID" value="CAI2368359.1"/>
    <property type="molecule type" value="Genomic_DNA"/>
</dbReference>
<dbReference type="AlphaFoldDB" id="A0AAD1UNL6"/>
<dbReference type="InterPro" id="IPR026069">
    <property type="entry name" value="Fuzzy"/>
</dbReference>
<dbReference type="Proteomes" id="UP001295684">
    <property type="component" value="Unassembled WGS sequence"/>
</dbReference>
<proteinExistence type="predicted"/>
<organism evidence="1 2">
    <name type="scientific">Euplotes crassus</name>
    <dbReference type="NCBI Taxonomy" id="5936"/>
    <lineage>
        <taxon>Eukaryota</taxon>
        <taxon>Sar</taxon>
        <taxon>Alveolata</taxon>
        <taxon>Ciliophora</taxon>
        <taxon>Intramacronucleata</taxon>
        <taxon>Spirotrichea</taxon>
        <taxon>Hypotrichia</taxon>
        <taxon>Euplotida</taxon>
        <taxon>Euplotidae</taxon>
        <taxon>Moneuplotes</taxon>
    </lineage>
</organism>
<evidence type="ECO:0000313" key="1">
    <source>
        <dbReference type="EMBL" id="CAI2368359.1"/>
    </source>
</evidence>
<gene>
    <name evidence="1" type="ORF">ECRASSUSDP1_LOCUS9650</name>
</gene>
<name>A0AAD1UNL6_EUPCR</name>
<dbReference type="PANTHER" id="PTHR13559:SF1">
    <property type="entry name" value="PROTEIN FUZZY HOMOLOG"/>
    <property type="match status" value="1"/>
</dbReference>
<accession>A0AAD1UNL6</accession>
<dbReference type="GO" id="GO:1905515">
    <property type="term" value="P:non-motile cilium assembly"/>
    <property type="evidence" value="ECO:0007669"/>
    <property type="project" value="TreeGrafter"/>
</dbReference>
<evidence type="ECO:0000313" key="2">
    <source>
        <dbReference type="Proteomes" id="UP001295684"/>
    </source>
</evidence>
<sequence>MALTESATGLIISTDTGACLYKRSINMNPIDQNNLGILQAFLMTNIENSSMPISIKTENGYISHTIIEVDDSKLNISIFGNTSAESSEQCIDSVSQLLYILRNLIIIQIGAKAIEEGATGGIDGLKRKLRALNDIVDYVLSQPESPLILFNTINVTCHTNRLTNMHILQKFTENFQVEHSALWLEDKLYCCSSGWSEIHPVDQCLLFLYKKLRNKEQLYDFPIFLTHTSLVDEPENVGIDAYRCIIIHISPLFTLTCLSGPSVNSEELKESVLKACEEEAWMGLSKEGPSKSIQDCAVYYEVPEHILSWMWLDTSESIVRTFTRSELLLKSGHENPTPRVENRKSRYSRISQELTEGREIFGDRTSSLKESQKSSKKEDLKSLKRKKLQESEAMRDLIRLYLKLPIVEPVDEEQKEFESYTQESYIISEAYTLYVIKENSKQLVLLFDSSLEIDIISELSLEFNKYLKETLNKDYIFQ</sequence>